<organism evidence="2 3">
    <name type="scientific">Pseudonocardia parietis</name>
    <dbReference type="NCBI Taxonomy" id="570936"/>
    <lineage>
        <taxon>Bacteria</taxon>
        <taxon>Bacillati</taxon>
        <taxon>Actinomycetota</taxon>
        <taxon>Actinomycetes</taxon>
        <taxon>Pseudonocardiales</taxon>
        <taxon>Pseudonocardiaceae</taxon>
        <taxon>Pseudonocardia</taxon>
    </lineage>
</organism>
<proteinExistence type="predicted"/>
<gene>
    <name evidence="2" type="ORF">JOF36_007755</name>
</gene>
<feature type="compositionally biased region" description="Low complexity" evidence="1">
    <location>
        <begin position="103"/>
        <end position="118"/>
    </location>
</feature>
<evidence type="ECO:0000313" key="3">
    <source>
        <dbReference type="Proteomes" id="UP001519295"/>
    </source>
</evidence>
<accession>A0ABS4W6Z4</accession>
<dbReference type="EMBL" id="JAGINU010000004">
    <property type="protein sequence ID" value="MBP2371982.1"/>
    <property type="molecule type" value="Genomic_DNA"/>
</dbReference>
<feature type="region of interest" description="Disordered" evidence="1">
    <location>
        <begin position="91"/>
        <end position="118"/>
    </location>
</feature>
<sequence>MRVRLRAYLDERARRWPQTRNPHLLVNRRTAPRTAPVDARHPWHKLTVDSRSLREDRILHEVFATGGDVRRVCELFGLSVSAAMRYIGEHVEPGATGNGGAQGDDSSGRSTTSDPEDR</sequence>
<dbReference type="Proteomes" id="UP001519295">
    <property type="component" value="Unassembled WGS sequence"/>
</dbReference>
<reference evidence="2 3" key="1">
    <citation type="submission" date="2021-03" db="EMBL/GenBank/DDBJ databases">
        <title>Sequencing the genomes of 1000 actinobacteria strains.</title>
        <authorList>
            <person name="Klenk H.-P."/>
        </authorList>
    </citation>
    <scope>NUCLEOTIDE SEQUENCE [LARGE SCALE GENOMIC DNA]</scope>
    <source>
        <strain evidence="2 3">DSM 45256</strain>
    </source>
</reference>
<comment type="caution">
    <text evidence="2">The sequence shown here is derived from an EMBL/GenBank/DDBJ whole genome shotgun (WGS) entry which is preliminary data.</text>
</comment>
<keyword evidence="3" id="KW-1185">Reference proteome</keyword>
<name>A0ABS4W6Z4_9PSEU</name>
<protein>
    <submittedName>
        <fullName evidence="2">Uncharacterized protein</fullName>
    </submittedName>
</protein>
<dbReference type="RefSeq" id="WP_210037030.1">
    <property type="nucleotide sequence ID" value="NZ_JAGINU010000004.1"/>
</dbReference>
<evidence type="ECO:0000313" key="2">
    <source>
        <dbReference type="EMBL" id="MBP2371982.1"/>
    </source>
</evidence>
<evidence type="ECO:0000256" key="1">
    <source>
        <dbReference type="SAM" id="MobiDB-lite"/>
    </source>
</evidence>